<dbReference type="InterPro" id="IPR018476">
    <property type="entry name" value="GlyceroP-diester-Pdiesterase_M"/>
</dbReference>
<feature type="transmembrane region" description="Helical" evidence="2">
    <location>
        <begin position="239"/>
        <end position="272"/>
    </location>
</feature>
<evidence type="ECO:0000313" key="4">
    <source>
        <dbReference type="EMBL" id="PFG44033.1"/>
    </source>
</evidence>
<accession>A0A2A9EZ50</accession>
<protein>
    <submittedName>
        <fullName evidence="4">Glycerophosphoryl diester phosphodiesterase family protein</fullName>
    </submittedName>
</protein>
<feature type="transmembrane region" description="Helical" evidence="2">
    <location>
        <begin position="293"/>
        <end position="315"/>
    </location>
</feature>
<organism evidence="4 5">
    <name type="scientific">Isoptericola jiangsuensis</name>
    <dbReference type="NCBI Taxonomy" id="548579"/>
    <lineage>
        <taxon>Bacteria</taxon>
        <taxon>Bacillati</taxon>
        <taxon>Actinomycetota</taxon>
        <taxon>Actinomycetes</taxon>
        <taxon>Micrococcales</taxon>
        <taxon>Promicromonosporaceae</taxon>
        <taxon>Isoptericola</taxon>
    </lineage>
</organism>
<keyword evidence="2" id="KW-1133">Transmembrane helix</keyword>
<sequence length="389" mass="39772">MSTPDQPTPPTGWGDAPRPPAPEPGQYGQGQYGQGQYGQPRYGAPGPQGAPATPPGSPYPPSPYGPAAVKPGIVPLRPLSLGEVYDGAFGAVRHNPAVVLGLVTLVVAVATLLATLLAQLAVPWLTGLFGDVTGEPGMELLVGPDVAMLAQLMAVSGALSLTLLVAQPIAEGVVTVSVSQSVIGRKLSPGEVWARLRPRLGLLVGWMVLRTIGVAVGFTVVLVAAVLLVAGVANVTDSAALAVVLGLLIALGVVALVLWLTVRLVLVVPALVLEGAGLGSTIARAWRLTRGNFWRVLGTYLLASIIAGFVGQIVGYPLSLAGMAIDGGDTLGWGFLLATIVASVVSTLVVIVFVSGVVALVYTDVRMRREGLDVTLARAAARAAQTPAP</sequence>
<feature type="transmembrane region" description="Helical" evidence="2">
    <location>
        <begin position="203"/>
        <end position="233"/>
    </location>
</feature>
<gene>
    <name evidence="4" type="ORF">ATJ88_2750</name>
</gene>
<name>A0A2A9EZ50_9MICO</name>
<feature type="region of interest" description="Disordered" evidence="1">
    <location>
        <begin position="1"/>
        <end position="64"/>
    </location>
</feature>
<evidence type="ECO:0000256" key="2">
    <source>
        <dbReference type="SAM" id="Phobius"/>
    </source>
</evidence>
<dbReference type="EMBL" id="PDJJ01000001">
    <property type="protein sequence ID" value="PFG44033.1"/>
    <property type="molecule type" value="Genomic_DNA"/>
</dbReference>
<dbReference type="OrthoDB" id="121140at2"/>
<feature type="transmembrane region" description="Helical" evidence="2">
    <location>
        <begin position="98"/>
        <end position="126"/>
    </location>
</feature>
<feature type="compositionally biased region" description="Pro residues" evidence="1">
    <location>
        <begin position="52"/>
        <end position="64"/>
    </location>
</feature>
<evidence type="ECO:0000259" key="3">
    <source>
        <dbReference type="Pfam" id="PF10110"/>
    </source>
</evidence>
<feature type="domain" description="Glycerophosphoryl diester phosphodiesterase membrane" evidence="3">
    <location>
        <begin position="248"/>
        <end position="363"/>
    </location>
</feature>
<evidence type="ECO:0000256" key="1">
    <source>
        <dbReference type="SAM" id="MobiDB-lite"/>
    </source>
</evidence>
<feature type="compositionally biased region" description="Pro residues" evidence="1">
    <location>
        <begin position="1"/>
        <end position="10"/>
    </location>
</feature>
<keyword evidence="2" id="KW-0812">Transmembrane</keyword>
<proteinExistence type="predicted"/>
<comment type="caution">
    <text evidence="4">The sequence shown here is derived from an EMBL/GenBank/DDBJ whole genome shotgun (WGS) entry which is preliminary data.</text>
</comment>
<keyword evidence="5" id="KW-1185">Reference proteome</keyword>
<feature type="compositionally biased region" description="Gly residues" evidence="1">
    <location>
        <begin position="27"/>
        <end position="36"/>
    </location>
</feature>
<keyword evidence="2" id="KW-0472">Membrane</keyword>
<feature type="compositionally biased region" description="Low complexity" evidence="1">
    <location>
        <begin position="37"/>
        <end position="51"/>
    </location>
</feature>
<feature type="transmembrane region" description="Helical" evidence="2">
    <location>
        <begin position="335"/>
        <end position="362"/>
    </location>
</feature>
<dbReference type="RefSeq" id="WP_098464303.1">
    <property type="nucleotide sequence ID" value="NZ_PDJJ01000001.1"/>
</dbReference>
<dbReference type="AlphaFoldDB" id="A0A2A9EZ50"/>
<evidence type="ECO:0000313" key="5">
    <source>
        <dbReference type="Proteomes" id="UP000224130"/>
    </source>
</evidence>
<dbReference type="Pfam" id="PF10110">
    <property type="entry name" value="GPDPase_memb"/>
    <property type="match status" value="1"/>
</dbReference>
<dbReference type="Proteomes" id="UP000224130">
    <property type="component" value="Unassembled WGS sequence"/>
</dbReference>
<reference evidence="4 5" key="1">
    <citation type="submission" date="2017-10" db="EMBL/GenBank/DDBJ databases">
        <title>Sequencing the genomes of 1000 actinobacteria strains.</title>
        <authorList>
            <person name="Klenk H.-P."/>
        </authorList>
    </citation>
    <scope>NUCLEOTIDE SEQUENCE [LARGE SCALE GENOMIC DNA]</scope>
    <source>
        <strain evidence="4 5">DSM 21863</strain>
    </source>
</reference>